<evidence type="ECO:0000256" key="9">
    <source>
        <dbReference type="ARBA" id="ARBA00023002"/>
    </source>
</evidence>
<dbReference type="InterPro" id="IPR039261">
    <property type="entry name" value="FNR_nucleotide-bd"/>
</dbReference>
<evidence type="ECO:0000256" key="6">
    <source>
        <dbReference type="ARBA" id="ARBA00022692"/>
    </source>
</evidence>
<evidence type="ECO:0000313" key="16">
    <source>
        <dbReference type="Proteomes" id="UP000245884"/>
    </source>
</evidence>
<dbReference type="InterPro" id="IPR013112">
    <property type="entry name" value="FAD-bd_8"/>
</dbReference>
<evidence type="ECO:0000256" key="10">
    <source>
        <dbReference type="ARBA" id="ARBA00023065"/>
    </source>
</evidence>
<dbReference type="CDD" id="cd06186">
    <property type="entry name" value="NOX_Duox_like_FAD_NADP"/>
    <property type="match status" value="1"/>
</dbReference>
<dbReference type="InterPro" id="IPR051410">
    <property type="entry name" value="Ferric/Cupric_Reductase"/>
</dbReference>
<comment type="subcellular location">
    <subcellularLocation>
        <location evidence="1">Cell membrane</location>
        <topology evidence="1">Multi-pass membrane protein</topology>
    </subcellularLocation>
</comment>
<dbReference type="GeneID" id="37029188"/>
<keyword evidence="5" id="KW-1003">Cell membrane</keyword>
<dbReference type="InterPro" id="IPR013130">
    <property type="entry name" value="Fe3_Rdtase_TM_dom"/>
</dbReference>
<dbReference type="Gene3D" id="2.40.30.10">
    <property type="entry name" value="Translation factors"/>
    <property type="match status" value="1"/>
</dbReference>
<evidence type="ECO:0000256" key="1">
    <source>
        <dbReference type="ARBA" id="ARBA00004651"/>
    </source>
</evidence>
<evidence type="ECO:0000259" key="14">
    <source>
        <dbReference type="PROSITE" id="PS51384"/>
    </source>
</evidence>
<evidence type="ECO:0000256" key="2">
    <source>
        <dbReference type="ARBA" id="ARBA00006278"/>
    </source>
</evidence>
<dbReference type="GO" id="GO:0005886">
    <property type="term" value="C:plasma membrane"/>
    <property type="evidence" value="ECO:0007669"/>
    <property type="project" value="UniProtKB-SubCell"/>
</dbReference>
<comment type="catalytic activity">
    <reaction evidence="12">
        <text>2 a Fe(II)-siderophore + NADP(+) + H(+) = 2 a Fe(III)-siderophore + NADPH</text>
        <dbReference type="Rhea" id="RHEA:28795"/>
        <dbReference type="Rhea" id="RHEA-COMP:11342"/>
        <dbReference type="Rhea" id="RHEA-COMP:11344"/>
        <dbReference type="ChEBI" id="CHEBI:15378"/>
        <dbReference type="ChEBI" id="CHEBI:29033"/>
        <dbReference type="ChEBI" id="CHEBI:29034"/>
        <dbReference type="ChEBI" id="CHEBI:57783"/>
        <dbReference type="ChEBI" id="CHEBI:58349"/>
        <dbReference type="EC" id="1.16.1.9"/>
    </reaction>
</comment>
<evidence type="ECO:0000256" key="5">
    <source>
        <dbReference type="ARBA" id="ARBA00022475"/>
    </source>
</evidence>
<dbReference type="EMBL" id="KZ819666">
    <property type="protein sequence ID" value="PWN28234.1"/>
    <property type="molecule type" value="Genomic_DNA"/>
</dbReference>
<gene>
    <name evidence="15" type="ORF">BDZ90DRAFT_239680</name>
</gene>
<organism evidence="15 16">
    <name type="scientific">Jaminaea rosea</name>
    <dbReference type="NCBI Taxonomy" id="1569628"/>
    <lineage>
        <taxon>Eukaryota</taxon>
        <taxon>Fungi</taxon>
        <taxon>Dikarya</taxon>
        <taxon>Basidiomycota</taxon>
        <taxon>Ustilaginomycotina</taxon>
        <taxon>Exobasidiomycetes</taxon>
        <taxon>Microstromatales</taxon>
        <taxon>Microstromatales incertae sedis</taxon>
        <taxon>Jaminaea</taxon>
    </lineage>
</organism>
<keyword evidence="6 13" id="KW-0812">Transmembrane</keyword>
<keyword evidence="16" id="KW-1185">Reference proteome</keyword>
<dbReference type="PANTHER" id="PTHR32361:SF23">
    <property type="entry name" value="FERRIC-CHELATE REDUCTASE"/>
    <property type="match status" value="1"/>
</dbReference>
<dbReference type="Gene3D" id="3.40.50.80">
    <property type="entry name" value="Nucleotide-binding domain of ferredoxin-NADP reductase (FNR) module"/>
    <property type="match status" value="1"/>
</dbReference>
<evidence type="ECO:0000256" key="4">
    <source>
        <dbReference type="ARBA" id="ARBA00022448"/>
    </source>
</evidence>
<dbReference type="Pfam" id="PF01794">
    <property type="entry name" value="Ferric_reduct"/>
    <property type="match status" value="1"/>
</dbReference>
<feature type="transmembrane region" description="Helical" evidence="13">
    <location>
        <begin position="94"/>
        <end position="115"/>
    </location>
</feature>
<dbReference type="OrthoDB" id="17725at2759"/>
<dbReference type="STRING" id="1569628.A0A316UTA3"/>
<evidence type="ECO:0000256" key="3">
    <source>
        <dbReference type="ARBA" id="ARBA00012668"/>
    </source>
</evidence>
<dbReference type="GO" id="GO:0006879">
    <property type="term" value="P:intracellular iron ion homeostasis"/>
    <property type="evidence" value="ECO:0007669"/>
    <property type="project" value="TreeGrafter"/>
</dbReference>
<dbReference type="SFLD" id="SFLDS00052">
    <property type="entry name" value="Ferric_Reductase_Domain"/>
    <property type="match status" value="1"/>
</dbReference>
<evidence type="ECO:0000256" key="7">
    <source>
        <dbReference type="ARBA" id="ARBA00022982"/>
    </source>
</evidence>
<dbReference type="InterPro" id="IPR017927">
    <property type="entry name" value="FAD-bd_FR_type"/>
</dbReference>
<dbReference type="InterPro" id="IPR013121">
    <property type="entry name" value="Fe_red_NAD-bd_6"/>
</dbReference>
<dbReference type="PANTHER" id="PTHR32361">
    <property type="entry name" value="FERRIC/CUPRIC REDUCTASE TRANSMEMBRANE COMPONENT"/>
    <property type="match status" value="1"/>
</dbReference>
<dbReference type="RefSeq" id="XP_025362846.1">
    <property type="nucleotide sequence ID" value="XM_025507365.1"/>
</dbReference>
<protein>
    <recommendedName>
        <fullName evidence="3">ferric-chelate reductase (NADPH)</fullName>
        <ecNumber evidence="3">1.16.1.9</ecNumber>
    </recommendedName>
</protein>
<keyword evidence="4" id="KW-0813">Transport</keyword>
<name>A0A316UTA3_9BASI</name>
<sequence length="374" mass="42869">MVCTWRRMAYYHPYPSVPSVTTVLLISAVTLSLLIWSFSIRPYYRKDATWGSTPLGLRTGMISNGTLPFLYALALKMNPISWLTGISHERLQIYHQWLARIALLFAWIHSIAFLIDDSRPGPPWEMLKKWWTYSPWCYDTGVAALIAMSWLLLSSTRVVRDAGYQFFYLNHIASNCLFLGFYFAHTDDMMHSWRWLWPVVGVWVGSTLGKWVRSGLFVGRGRVVGAQRGYLRIEVEVPRRFRAKAGQHVFLRFPTLRGWQSHPFTIASDRQEEQDSDITHRNLLFLIREAKGLTRTLANAVRSKPGGEQILDLPVILDGPYGSTWKLASYDAVLLIAGGAGISFVLPLLQDLARKRGRHDADFFCQRVQLVWAM</sequence>
<comment type="similarity">
    <text evidence="2">Belongs to the ferric reductase (FRE) family.</text>
</comment>
<keyword evidence="11 13" id="KW-0472">Membrane</keyword>
<evidence type="ECO:0000256" key="12">
    <source>
        <dbReference type="ARBA" id="ARBA00048483"/>
    </source>
</evidence>
<keyword evidence="10" id="KW-0406">Ion transport</keyword>
<evidence type="ECO:0000256" key="13">
    <source>
        <dbReference type="SAM" id="Phobius"/>
    </source>
</evidence>
<dbReference type="EC" id="1.16.1.9" evidence="3"/>
<dbReference type="Pfam" id="PF08030">
    <property type="entry name" value="NAD_binding_6"/>
    <property type="match status" value="1"/>
</dbReference>
<dbReference type="SUPFAM" id="SSF52343">
    <property type="entry name" value="Ferredoxin reductase-like, C-terminal NADP-linked domain"/>
    <property type="match status" value="1"/>
</dbReference>
<keyword evidence="9" id="KW-0560">Oxidoreductase</keyword>
<reference evidence="15 16" key="1">
    <citation type="journal article" date="2018" name="Mol. Biol. Evol.">
        <title>Broad Genomic Sampling Reveals a Smut Pathogenic Ancestry of the Fungal Clade Ustilaginomycotina.</title>
        <authorList>
            <person name="Kijpornyongpan T."/>
            <person name="Mondo S.J."/>
            <person name="Barry K."/>
            <person name="Sandor L."/>
            <person name="Lee J."/>
            <person name="Lipzen A."/>
            <person name="Pangilinan J."/>
            <person name="LaButti K."/>
            <person name="Hainaut M."/>
            <person name="Henrissat B."/>
            <person name="Grigoriev I.V."/>
            <person name="Spatafora J.W."/>
            <person name="Aime M.C."/>
        </authorList>
    </citation>
    <scope>NUCLEOTIDE SEQUENCE [LARGE SCALE GENOMIC DNA]</scope>
    <source>
        <strain evidence="15 16">MCA 5214</strain>
    </source>
</reference>
<feature type="transmembrane region" description="Helical" evidence="13">
    <location>
        <begin position="327"/>
        <end position="349"/>
    </location>
</feature>
<dbReference type="AlphaFoldDB" id="A0A316UTA3"/>
<evidence type="ECO:0000256" key="11">
    <source>
        <dbReference type="ARBA" id="ARBA00023136"/>
    </source>
</evidence>
<evidence type="ECO:0000313" key="15">
    <source>
        <dbReference type="EMBL" id="PWN28234.1"/>
    </source>
</evidence>
<dbReference type="SFLD" id="SFLDG01168">
    <property type="entry name" value="Ferric_reductase_subgroup_(FRE"/>
    <property type="match status" value="1"/>
</dbReference>
<dbReference type="Proteomes" id="UP000245884">
    <property type="component" value="Unassembled WGS sequence"/>
</dbReference>
<keyword evidence="8 13" id="KW-1133">Transmembrane helix</keyword>
<feature type="transmembrane region" description="Helical" evidence="13">
    <location>
        <begin position="20"/>
        <end position="43"/>
    </location>
</feature>
<dbReference type="Pfam" id="PF08022">
    <property type="entry name" value="FAD_binding_8"/>
    <property type="match status" value="1"/>
</dbReference>
<dbReference type="PROSITE" id="PS51384">
    <property type="entry name" value="FAD_FR"/>
    <property type="match status" value="1"/>
</dbReference>
<dbReference type="GO" id="GO:0006826">
    <property type="term" value="P:iron ion transport"/>
    <property type="evidence" value="ECO:0007669"/>
    <property type="project" value="TreeGrafter"/>
</dbReference>
<feature type="non-terminal residue" evidence="15">
    <location>
        <position position="374"/>
    </location>
</feature>
<dbReference type="GO" id="GO:0015677">
    <property type="term" value="P:copper ion import"/>
    <property type="evidence" value="ECO:0007669"/>
    <property type="project" value="TreeGrafter"/>
</dbReference>
<dbReference type="InterPro" id="IPR017938">
    <property type="entry name" value="Riboflavin_synthase-like_b-brl"/>
</dbReference>
<evidence type="ECO:0000256" key="8">
    <source>
        <dbReference type="ARBA" id="ARBA00022989"/>
    </source>
</evidence>
<feature type="transmembrane region" description="Helical" evidence="13">
    <location>
        <begin position="165"/>
        <end position="183"/>
    </location>
</feature>
<feature type="domain" description="FAD-binding FR-type" evidence="14">
    <location>
        <begin position="210"/>
        <end position="327"/>
    </location>
</feature>
<keyword evidence="7" id="KW-0249">Electron transport</keyword>
<dbReference type="GO" id="GO:0052851">
    <property type="term" value="F:ferric-chelate reductase (NADPH) activity"/>
    <property type="evidence" value="ECO:0007669"/>
    <property type="project" value="UniProtKB-EC"/>
</dbReference>
<proteinExistence type="inferred from homology"/>
<accession>A0A316UTA3</accession>
<feature type="transmembrane region" description="Helical" evidence="13">
    <location>
        <begin position="136"/>
        <end position="153"/>
    </location>
</feature>
<dbReference type="SUPFAM" id="SSF63380">
    <property type="entry name" value="Riboflavin synthase domain-like"/>
    <property type="match status" value="1"/>
</dbReference>